<organism evidence="1 2">
    <name type="scientific">Botrytis fragariae</name>
    <dbReference type="NCBI Taxonomy" id="1964551"/>
    <lineage>
        <taxon>Eukaryota</taxon>
        <taxon>Fungi</taxon>
        <taxon>Dikarya</taxon>
        <taxon>Ascomycota</taxon>
        <taxon>Pezizomycotina</taxon>
        <taxon>Leotiomycetes</taxon>
        <taxon>Helotiales</taxon>
        <taxon>Sclerotiniaceae</taxon>
        <taxon>Botrytis</taxon>
    </lineage>
</organism>
<proteinExistence type="predicted"/>
<protein>
    <submittedName>
        <fullName evidence="1">Uncharacterized protein</fullName>
    </submittedName>
</protein>
<comment type="caution">
    <text evidence="1">The sequence shown here is derived from an EMBL/GenBank/DDBJ whole genome shotgun (WGS) entry which is preliminary data.</text>
</comment>
<sequence>EKEKDRLRYISLEDCCQYLQHCLDEERLNHHSSIHPSNSYLNPFISKSASSITPTLQNAHNNHLPPHPPLFPLYPLSISAIPTPAPAPASKTTKEDLSYLAELFASDSLARSQFPLADPSTNKKVCGRAYARKETDTAFFGKQCCCMFLHTKDGAGGKRKVERINGGGLVGDCWSTGRGDWG</sequence>
<name>A0A8H6ANP8_9HELO</name>
<dbReference type="EMBL" id="JABFCT010000014">
    <property type="protein sequence ID" value="KAF5870565.1"/>
    <property type="molecule type" value="Genomic_DNA"/>
</dbReference>
<evidence type="ECO:0000313" key="2">
    <source>
        <dbReference type="Proteomes" id="UP000531561"/>
    </source>
</evidence>
<feature type="non-terminal residue" evidence="1">
    <location>
        <position position="182"/>
    </location>
</feature>
<reference evidence="1 2" key="1">
    <citation type="journal article" date="2020" name="Phytopathology">
        <title>A high-quality genome resource of Botrytis fragariae, a new and rapidly spreading fungal pathogen causing strawberry gray mold in the U.S.A.</title>
        <authorList>
            <person name="Wu Y."/>
            <person name="Saski C.A."/>
            <person name="Schnabel G."/>
            <person name="Xiao S."/>
            <person name="Hu M."/>
        </authorList>
    </citation>
    <scope>NUCLEOTIDE SEQUENCE [LARGE SCALE GENOMIC DNA]</scope>
    <source>
        <strain evidence="1 2">BVB16</strain>
    </source>
</reference>
<evidence type="ECO:0000313" key="1">
    <source>
        <dbReference type="EMBL" id="KAF5870565.1"/>
    </source>
</evidence>
<dbReference type="Proteomes" id="UP000531561">
    <property type="component" value="Unassembled WGS sequence"/>
</dbReference>
<gene>
    <name evidence="1" type="ORF">Bfra_009954</name>
</gene>
<dbReference type="GeneID" id="59263981"/>
<dbReference type="RefSeq" id="XP_037189512.1">
    <property type="nucleotide sequence ID" value="XM_037340289.1"/>
</dbReference>
<dbReference type="OrthoDB" id="3550570at2759"/>
<accession>A0A8H6ANP8</accession>
<dbReference type="AlphaFoldDB" id="A0A8H6ANP8"/>
<keyword evidence="2" id="KW-1185">Reference proteome</keyword>